<feature type="compositionally biased region" description="Basic residues" evidence="1">
    <location>
        <begin position="54"/>
        <end position="69"/>
    </location>
</feature>
<dbReference type="Proteomes" id="UP000067626">
    <property type="component" value="Chromosome"/>
</dbReference>
<protein>
    <submittedName>
        <fullName evidence="2">Uncharacterized protein</fullName>
    </submittedName>
</protein>
<proteinExistence type="predicted"/>
<accession>A0A0K1EED1</accession>
<dbReference type="AlphaFoldDB" id="A0A0K1EED1"/>
<evidence type="ECO:0000256" key="1">
    <source>
        <dbReference type="SAM" id="MobiDB-lite"/>
    </source>
</evidence>
<dbReference type="KEGG" id="ccro:CMC5_033740"/>
<keyword evidence="3" id="KW-1185">Reference proteome</keyword>
<sequence>MAGWPGAVLGWVSRWVGSDSKQPPEGDVDVPRVHVTEKEEARPVAEKEEVRPAAGKKKARSGAGKKKARPAVGTQEDAPSSRPALHPAWREGQYVTYVLTRDDGSWAALAMSLVSWSEERRLLLVDVKDETGDGTVFIRPDPYGAPDPEDISAELRREAAGGKEVDFHVADNPGFLAPLALNLLLVRDLPYLSEVLQRPPRKVGHPCGLETCHRVISEGTGYEKHHDMNPAVPLTGVACLSVDGKRNPLTVTSFGVRDGSTWEPGSADDFVDLSHPKPTEHRGFTMTYPATWFLRSEGEEAEETELADAALEEGERAYRVQLGGPSCALALSLSVFKGAPEEVAAMRASESTSVEVVEGWARHEEAPLALEERGVGAMFTRVDGANTCRAVRAVLWNEAGDVLTTFTASGAVVSARADCEEVLSAMERVLGEAVESFRFT</sequence>
<dbReference type="EMBL" id="CP012159">
    <property type="protein sequence ID" value="AKT39225.1"/>
    <property type="molecule type" value="Genomic_DNA"/>
</dbReference>
<gene>
    <name evidence="2" type="ORF">CMC5_033740</name>
</gene>
<name>A0A0K1EED1_CHOCO</name>
<reference evidence="2 3" key="1">
    <citation type="submission" date="2015-07" db="EMBL/GenBank/DDBJ databases">
        <title>Genome analysis of myxobacterium Chondromyces crocatus Cm c5 reveals a high potential for natural compound synthesis and the genetic basis for the loss of fruiting body formation.</title>
        <authorList>
            <person name="Zaburannyi N."/>
            <person name="Bunk B."/>
            <person name="Maier J."/>
            <person name="Overmann J."/>
            <person name="Mueller R."/>
        </authorList>
    </citation>
    <scope>NUCLEOTIDE SEQUENCE [LARGE SCALE GENOMIC DNA]</scope>
    <source>
        <strain evidence="2 3">Cm c5</strain>
    </source>
</reference>
<feature type="compositionally biased region" description="Basic and acidic residues" evidence="1">
    <location>
        <begin position="29"/>
        <end position="51"/>
    </location>
</feature>
<evidence type="ECO:0000313" key="2">
    <source>
        <dbReference type="EMBL" id="AKT39225.1"/>
    </source>
</evidence>
<organism evidence="2 3">
    <name type="scientific">Chondromyces crocatus</name>
    <dbReference type="NCBI Taxonomy" id="52"/>
    <lineage>
        <taxon>Bacteria</taxon>
        <taxon>Pseudomonadati</taxon>
        <taxon>Myxococcota</taxon>
        <taxon>Polyangia</taxon>
        <taxon>Polyangiales</taxon>
        <taxon>Polyangiaceae</taxon>
        <taxon>Chondromyces</taxon>
    </lineage>
</organism>
<feature type="region of interest" description="Disordered" evidence="1">
    <location>
        <begin position="16"/>
        <end position="85"/>
    </location>
</feature>
<evidence type="ECO:0000313" key="3">
    <source>
        <dbReference type="Proteomes" id="UP000067626"/>
    </source>
</evidence>